<comment type="caution">
    <text evidence="1">The sequence shown here is derived from an EMBL/GenBank/DDBJ whole genome shotgun (WGS) entry which is preliminary data.</text>
</comment>
<name>A0ABW0E7E5_9BACT</name>
<organism evidence="1 2">
    <name type="scientific">Adhaeribacter terreus</name>
    <dbReference type="NCBI Taxonomy" id="529703"/>
    <lineage>
        <taxon>Bacteria</taxon>
        <taxon>Pseudomonadati</taxon>
        <taxon>Bacteroidota</taxon>
        <taxon>Cytophagia</taxon>
        <taxon>Cytophagales</taxon>
        <taxon>Hymenobacteraceae</taxon>
        <taxon>Adhaeribacter</taxon>
    </lineage>
</organism>
<accession>A0ABW0E7E5</accession>
<proteinExistence type="predicted"/>
<protein>
    <submittedName>
        <fullName evidence="1">Vmc-like lipoprotein signal peptide domain-containing protein</fullName>
    </submittedName>
</protein>
<gene>
    <name evidence="1" type="ORF">ACFPIB_06335</name>
</gene>
<dbReference type="Proteomes" id="UP001596161">
    <property type="component" value="Unassembled WGS sequence"/>
</dbReference>
<reference evidence="2" key="1">
    <citation type="journal article" date="2019" name="Int. J. Syst. Evol. Microbiol.">
        <title>The Global Catalogue of Microorganisms (GCM) 10K type strain sequencing project: providing services to taxonomists for standard genome sequencing and annotation.</title>
        <authorList>
            <consortium name="The Broad Institute Genomics Platform"/>
            <consortium name="The Broad Institute Genome Sequencing Center for Infectious Disease"/>
            <person name="Wu L."/>
            <person name="Ma J."/>
        </authorList>
    </citation>
    <scope>NUCLEOTIDE SEQUENCE [LARGE SCALE GENOMIC DNA]</scope>
    <source>
        <strain evidence="2">KACC 12602</strain>
    </source>
</reference>
<sequence length="49" mass="5140">MLSLIELFGSGSISAASLSIPIASACKPPNPSRNALFLSNSRSILFCAW</sequence>
<keyword evidence="2" id="KW-1185">Reference proteome</keyword>
<evidence type="ECO:0000313" key="1">
    <source>
        <dbReference type="EMBL" id="MFC5270219.1"/>
    </source>
</evidence>
<evidence type="ECO:0000313" key="2">
    <source>
        <dbReference type="Proteomes" id="UP001596161"/>
    </source>
</evidence>
<dbReference type="EMBL" id="JBHSKT010000003">
    <property type="protein sequence ID" value="MFC5270219.1"/>
    <property type="molecule type" value="Genomic_DNA"/>
</dbReference>